<evidence type="ECO:0000313" key="2">
    <source>
        <dbReference type="EMBL" id="VDI15366.1"/>
    </source>
</evidence>
<evidence type="ECO:0000313" key="3">
    <source>
        <dbReference type="Proteomes" id="UP000596742"/>
    </source>
</evidence>
<dbReference type="PANTHER" id="PTHR47027:SF20">
    <property type="entry name" value="REVERSE TRANSCRIPTASE-LIKE PROTEIN WITH RNA-DIRECTED DNA POLYMERASE DOMAIN"/>
    <property type="match status" value="1"/>
</dbReference>
<protein>
    <recommendedName>
        <fullName evidence="1">Reverse transcriptase domain-containing protein</fullName>
    </recommendedName>
</protein>
<dbReference type="AlphaFoldDB" id="A0A8B6D5G7"/>
<dbReference type="Proteomes" id="UP000596742">
    <property type="component" value="Unassembled WGS sequence"/>
</dbReference>
<dbReference type="PROSITE" id="PS50878">
    <property type="entry name" value="RT_POL"/>
    <property type="match status" value="1"/>
</dbReference>
<dbReference type="SUPFAM" id="SSF56672">
    <property type="entry name" value="DNA/RNA polymerases"/>
    <property type="match status" value="1"/>
</dbReference>
<dbReference type="OrthoDB" id="6087543at2759"/>
<sequence length="470" mass="53817">MYPENYRGITVTNTFSTVLESLLKDRIEPTLLPKQSKLQRGFTEKASSLNTAFIVTQTADCYKELLRELFLLTLDAQKAFDKLNHEILFNNLYHDGICGGIWILLRNLYRNMSIQVKWNNSLSGEVKVTQGVRQGAKLSTMLYKRYNNNILKALERSDIGAEIGNIKVMAPTCADDIAVLAENQHEVQALLDIVENCTKRDLVTINPNKSDLVPITKCQSNFSVYLGKDEITQKSETKHLGLIRNSKNKLNTEDRLKLARKTLYALLGPGLHARKGMSPIVAYKIWKTDVIPRALYGIEVMNFTESDILKLERLQLKSHAIGNAHQIWKSVPNCHIEVKKAEVKARLLTGTYTLQVNKAKFSNNKETAKCKMCLNDTEDLEHFLLLCDSLDRRRTEKTLDHSKVLYRKKGTYKDLEKDGLLMKLILDSTCESVRTSIHLKKDNYTDIEQITRTFCYGLHVRRTYLLKDEI</sequence>
<organism evidence="2 3">
    <name type="scientific">Mytilus galloprovincialis</name>
    <name type="common">Mediterranean mussel</name>
    <dbReference type="NCBI Taxonomy" id="29158"/>
    <lineage>
        <taxon>Eukaryota</taxon>
        <taxon>Metazoa</taxon>
        <taxon>Spiralia</taxon>
        <taxon>Lophotrochozoa</taxon>
        <taxon>Mollusca</taxon>
        <taxon>Bivalvia</taxon>
        <taxon>Autobranchia</taxon>
        <taxon>Pteriomorphia</taxon>
        <taxon>Mytilida</taxon>
        <taxon>Mytiloidea</taxon>
        <taxon>Mytilidae</taxon>
        <taxon>Mytilinae</taxon>
        <taxon>Mytilus</taxon>
    </lineage>
</organism>
<dbReference type="InterPro" id="IPR000477">
    <property type="entry name" value="RT_dom"/>
</dbReference>
<evidence type="ECO:0000259" key="1">
    <source>
        <dbReference type="PROSITE" id="PS50878"/>
    </source>
</evidence>
<dbReference type="EMBL" id="UYJE01002968">
    <property type="protein sequence ID" value="VDI15366.1"/>
    <property type="molecule type" value="Genomic_DNA"/>
</dbReference>
<accession>A0A8B6D5G7</accession>
<dbReference type="PANTHER" id="PTHR47027">
    <property type="entry name" value="REVERSE TRANSCRIPTASE DOMAIN-CONTAINING PROTEIN"/>
    <property type="match status" value="1"/>
</dbReference>
<name>A0A8B6D5G7_MYTGA</name>
<proteinExistence type="predicted"/>
<gene>
    <name evidence="2" type="ORF">MGAL_10B070937</name>
</gene>
<dbReference type="InterPro" id="IPR043502">
    <property type="entry name" value="DNA/RNA_pol_sf"/>
</dbReference>
<keyword evidence="3" id="KW-1185">Reference proteome</keyword>
<reference evidence="2" key="1">
    <citation type="submission" date="2018-11" db="EMBL/GenBank/DDBJ databases">
        <authorList>
            <person name="Alioto T."/>
            <person name="Alioto T."/>
        </authorList>
    </citation>
    <scope>NUCLEOTIDE SEQUENCE</scope>
</reference>
<dbReference type="Pfam" id="PF00078">
    <property type="entry name" value="RVT_1"/>
    <property type="match status" value="1"/>
</dbReference>
<comment type="caution">
    <text evidence="2">The sequence shown here is derived from an EMBL/GenBank/DDBJ whole genome shotgun (WGS) entry which is preliminary data.</text>
</comment>
<feature type="domain" description="Reverse transcriptase" evidence="1">
    <location>
        <begin position="1"/>
        <end position="230"/>
    </location>
</feature>